<gene>
    <name evidence="2" type="ORF">ACA29_03905</name>
</gene>
<dbReference type="InterPro" id="IPR031374">
    <property type="entry name" value="UPF0715"/>
</dbReference>
<organism evidence="2 3">
    <name type="scientific">Lederbergia galactosidilytica</name>
    <dbReference type="NCBI Taxonomy" id="217031"/>
    <lineage>
        <taxon>Bacteria</taxon>
        <taxon>Bacillati</taxon>
        <taxon>Bacillota</taxon>
        <taxon>Bacilli</taxon>
        <taxon>Bacillales</taxon>
        <taxon>Bacillaceae</taxon>
        <taxon>Lederbergia</taxon>
    </lineage>
</organism>
<dbReference type="PATRIC" id="fig|217031.4.peg.1294"/>
<feature type="transmembrane region" description="Helical" evidence="1">
    <location>
        <begin position="39"/>
        <end position="57"/>
    </location>
</feature>
<reference evidence="2 3" key="1">
    <citation type="submission" date="2015-06" db="EMBL/GenBank/DDBJ databases">
        <title>Genome sequencing project of Bacillus galactosidilyticus PL133.</title>
        <authorList>
            <person name="Gaiero J."/>
            <person name="Nicol R."/>
            <person name="Habash M."/>
        </authorList>
    </citation>
    <scope>NUCLEOTIDE SEQUENCE [LARGE SCALE GENOMIC DNA]</scope>
    <source>
        <strain evidence="2 3">PL133</strain>
    </source>
</reference>
<keyword evidence="1" id="KW-1133">Transmembrane helix</keyword>
<evidence type="ECO:0000313" key="3">
    <source>
        <dbReference type="Proteomes" id="UP000053881"/>
    </source>
</evidence>
<comment type="caution">
    <text evidence="2">The sequence shown here is derived from an EMBL/GenBank/DDBJ whole genome shotgun (WGS) entry which is preliminary data.</text>
</comment>
<feature type="transmembrane region" description="Helical" evidence="1">
    <location>
        <begin position="99"/>
        <end position="118"/>
    </location>
</feature>
<accession>A0A0Q9YL26</accession>
<proteinExistence type="predicted"/>
<dbReference type="EMBL" id="LGPB01000034">
    <property type="protein sequence ID" value="KRG16744.1"/>
    <property type="molecule type" value="Genomic_DNA"/>
</dbReference>
<dbReference type="AlphaFoldDB" id="A0A0Q9YL26"/>
<feature type="transmembrane region" description="Helical" evidence="1">
    <location>
        <begin position="69"/>
        <end position="87"/>
    </location>
</feature>
<protein>
    <submittedName>
        <fullName evidence="2">Uncharacterized protein</fullName>
    </submittedName>
</protein>
<dbReference type="Proteomes" id="UP000053881">
    <property type="component" value="Unassembled WGS sequence"/>
</dbReference>
<keyword evidence="1" id="KW-0472">Membrane</keyword>
<evidence type="ECO:0000313" key="2">
    <source>
        <dbReference type="EMBL" id="KRG16744.1"/>
    </source>
</evidence>
<dbReference type="Pfam" id="PF17094">
    <property type="entry name" value="UPF0715"/>
    <property type="match status" value="1"/>
</dbReference>
<feature type="transmembrane region" description="Helical" evidence="1">
    <location>
        <begin position="12"/>
        <end position="33"/>
    </location>
</feature>
<name>A0A0Q9YL26_9BACI</name>
<keyword evidence="1" id="KW-0812">Transmembrane</keyword>
<evidence type="ECO:0000256" key="1">
    <source>
        <dbReference type="SAM" id="Phobius"/>
    </source>
</evidence>
<sequence length="123" mass="14395">MKKLPVNPSTMIKSLPCSLLAAISLSMITLLFVPTYFSIIGIFFYTLIYFSVYLIFIMPIQILLNRKRLYFLIYISGSFFASALVLLMYERNPFVNLHYYVLAFLAALIIWIFDSLILQEQIW</sequence>